<comment type="caution">
    <text evidence="8">The sequence shown here is derived from an EMBL/GenBank/DDBJ whole genome shotgun (WGS) entry which is preliminary data.</text>
</comment>
<dbReference type="Pfam" id="PF00270">
    <property type="entry name" value="DEAD"/>
    <property type="match status" value="1"/>
</dbReference>
<keyword evidence="9" id="KW-1185">Reference proteome</keyword>
<evidence type="ECO:0000259" key="6">
    <source>
        <dbReference type="PROSITE" id="PS51192"/>
    </source>
</evidence>
<dbReference type="CDD" id="cd17990">
    <property type="entry name" value="DEXHc_HrpB"/>
    <property type="match status" value="1"/>
</dbReference>
<dbReference type="SUPFAM" id="SSF52540">
    <property type="entry name" value="P-loop containing nucleoside triphosphate hydrolases"/>
    <property type="match status" value="1"/>
</dbReference>
<dbReference type="InterPro" id="IPR014001">
    <property type="entry name" value="Helicase_ATP-bd"/>
</dbReference>
<name>A0ABT7IET8_9GAMM</name>
<dbReference type="InterPro" id="IPR011545">
    <property type="entry name" value="DEAD/DEAH_box_helicase_dom"/>
</dbReference>
<evidence type="ECO:0000256" key="1">
    <source>
        <dbReference type="ARBA" id="ARBA00022741"/>
    </source>
</evidence>
<dbReference type="InterPro" id="IPR007502">
    <property type="entry name" value="Helicase-assoc_dom"/>
</dbReference>
<dbReference type="SMART" id="SM00487">
    <property type="entry name" value="DEXDc"/>
    <property type="match status" value="1"/>
</dbReference>
<evidence type="ECO:0000259" key="7">
    <source>
        <dbReference type="PROSITE" id="PS51194"/>
    </source>
</evidence>
<keyword evidence="1" id="KW-0547">Nucleotide-binding</keyword>
<dbReference type="SMART" id="SM00490">
    <property type="entry name" value="HELICc"/>
    <property type="match status" value="1"/>
</dbReference>
<protein>
    <submittedName>
        <fullName evidence="8">ATP-dependent helicase HrpB</fullName>
    </submittedName>
</protein>
<evidence type="ECO:0000256" key="4">
    <source>
        <dbReference type="ARBA" id="ARBA00022840"/>
    </source>
</evidence>
<dbReference type="Proteomes" id="UP001227964">
    <property type="component" value="Unassembled WGS sequence"/>
</dbReference>
<keyword evidence="2" id="KW-0378">Hydrolase</keyword>
<dbReference type="PANTHER" id="PTHR43519">
    <property type="entry name" value="ATP-DEPENDENT RNA HELICASE HRPB"/>
    <property type="match status" value="1"/>
</dbReference>
<keyword evidence="4" id="KW-0067">ATP-binding</keyword>
<sequence>MLPITQIIPDLLKTLESETTVLLQAPPGAGKTTRVPLALLDAPWRQGRRILMLEPRRLAARSAARYMAGQMGEKPGQTVGYRTRLDTRVSSATVIEVVTEGILTRLIQNDPVLEDYAVVIFDEFHERSLQADLGLALVRESRQALREDLRVIVMSATLDTAPIARLLGDVPVLTSEGRAFPVEVAYRPLPRNGRMVEQVVSVIQEALEAQTGSLLVFLPGAGEIRRAERQLQGQVHSSVIVAPLYGNLKNDEQDRAIAPAPEGYRKVVLATAIAESSLTIEGIRVVIDSGQQRRAVFDANSGMTRLVTGWVSKASAEQRKGRAGRIEPGCCYRLWSESAQFGLAEFTPPEIQEADLAPLVLELAKWGARSPEQLDWIDPPPAAHWQQAVELLQWLDMLDVDGAITEHGKAARDMGVHPRLAHMILRARDLGHGYLAAELAALLEERDLAGRSAGADMQERVRILRGQGPRYGIDVARVKAIGKSVSRLAGHLERPNEMPADDEVGRLLALAYPDRVARKRRGDAPRYQLSNGRGAALRDDDPLARHQWLATAELDGEAREATIYLAAPLDPALLEQDLANHIHEREEAAWDDSRGTVVARRVRKLGQLVLEETALPAPSAELVQQGLLAAVRKKGLKSLPWTPSAEQWLARVALLARCFPEEWPEVGERWLTDNLEAWLGPFMAGMTRWRDLEKLNLCQALASLLDYRQQKALDELAPTHLTIPTGQSVTLDYTGESGPVLAAKLQALFGWTETPTVAGGRIPVVIHLLSPAQRPLAVTADLASFWRNAYPEVRKDMRGRYPKHPWPEDPFTAEASQGTKKRPAR</sequence>
<dbReference type="GO" id="GO:0004386">
    <property type="term" value="F:helicase activity"/>
    <property type="evidence" value="ECO:0007669"/>
    <property type="project" value="UniProtKB-KW"/>
</dbReference>
<dbReference type="SMART" id="SM00847">
    <property type="entry name" value="HA2"/>
    <property type="match status" value="1"/>
</dbReference>
<dbReference type="Pfam" id="PF00271">
    <property type="entry name" value="Helicase_C"/>
    <property type="match status" value="1"/>
</dbReference>
<dbReference type="Gene3D" id="3.40.50.300">
    <property type="entry name" value="P-loop containing nucleotide triphosphate hydrolases"/>
    <property type="match status" value="2"/>
</dbReference>
<dbReference type="PANTHER" id="PTHR43519:SF1">
    <property type="entry name" value="ATP-DEPENDENT RNA HELICASE HRPB"/>
    <property type="match status" value="1"/>
</dbReference>
<feature type="domain" description="Helicase ATP-binding" evidence="6">
    <location>
        <begin position="12"/>
        <end position="176"/>
    </location>
</feature>
<evidence type="ECO:0000256" key="2">
    <source>
        <dbReference type="ARBA" id="ARBA00022801"/>
    </source>
</evidence>
<reference evidence="8 9" key="1">
    <citation type="submission" date="2023-06" db="EMBL/GenBank/DDBJ databases">
        <title>Marinobacter azerbaijanicus a moderately halophilic, isolated from Urmia Lake in Azerbaijan region of Iran.</title>
        <authorList>
            <person name="Sanchez-Porro C."/>
            <person name="Aghdam E.M."/>
            <person name="Saheb S.M."/>
            <person name="Tarhriz V."/>
            <person name="Kazemi E."/>
            <person name="Ammozegar M.A."/>
            <person name="Ventosa A."/>
            <person name="Hejazi M.S."/>
        </authorList>
    </citation>
    <scope>NUCLEOTIDE SEQUENCE [LARGE SCALE GENOMIC DNA]</scope>
    <source>
        <strain evidence="8 9">TBZ242</strain>
    </source>
</reference>
<evidence type="ECO:0000256" key="5">
    <source>
        <dbReference type="SAM" id="MobiDB-lite"/>
    </source>
</evidence>
<dbReference type="EMBL" id="JASSVS010000009">
    <property type="protein sequence ID" value="MDL0432682.1"/>
    <property type="molecule type" value="Genomic_DNA"/>
</dbReference>
<proteinExistence type="predicted"/>
<dbReference type="Gene3D" id="1.20.120.1080">
    <property type="match status" value="1"/>
</dbReference>
<keyword evidence="3 8" id="KW-0347">Helicase</keyword>
<dbReference type="Pfam" id="PF08482">
    <property type="entry name" value="HrpB_C"/>
    <property type="match status" value="1"/>
</dbReference>
<organism evidence="8 9">
    <name type="scientific">Marinobacter azerbaijanicus</name>
    <dbReference type="NCBI Taxonomy" id="3050455"/>
    <lineage>
        <taxon>Bacteria</taxon>
        <taxon>Pseudomonadati</taxon>
        <taxon>Pseudomonadota</taxon>
        <taxon>Gammaproteobacteria</taxon>
        <taxon>Pseudomonadales</taxon>
        <taxon>Marinobacteraceae</taxon>
        <taxon>Marinobacter</taxon>
    </lineage>
</organism>
<dbReference type="InterPro" id="IPR010225">
    <property type="entry name" value="HrpB"/>
</dbReference>
<evidence type="ECO:0000313" key="8">
    <source>
        <dbReference type="EMBL" id="MDL0432682.1"/>
    </source>
</evidence>
<dbReference type="PROSITE" id="PS51194">
    <property type="entry name" value="HELICASE_CTER"/>
    <property type="match status" value="1"/>
</dbReference>
<dbReference type="InterPro" id="IPR001650">
    <property type="entry name" value="Helicase_C-like"/>
</dbReference>
<dbReference type="CDD" id="cd18791">
    <property type="entry name" value="SF2_C_RHA"/>
    <property type="match status" value="1"/>
</dbReference>
<dbReference type="NCBIfam" id="TIGR01970">
    <property type="entry name" value="DEAH_box_HrpB"/>
    <property type="match status" value="1"/>
</dbReference>
<gene>
    <name evidence="8" type="primary">hrpB</name>
    <name evidence="8" type="ORF">QPM17_16190</name>
</gene>
<feature type="domain" description="Helicase C-terminal" evidence="7">
    <location>
        <begin position="195"/>
        <end position="367"/>
    </location>
</feature>
<dbReference type="Pfam" id="PF24473">
    <property type="entry name" value="CON_HrpB"/>
    <property type="match status" value="1"/>
</dbReference>
<feature type="region of interest" description="Disordered" evidence="5">
    <location>
        <begin position="800"/>
        <end position="825"/>
    </location>
</feature>
<dbReference type="PIRSF" id="PIRSF005496">
    <property type="entry name" value="ATP_hel_hrpB"/>
    <property type="match status" value="1"/>
</dbReference>
<dbReference type="InterPro" id="IPR013689">
    <property type="entry name" value="RNA_helicase_ATP-dep_HrpB_C"/>
</dbReference>
<accession>A0ABT7IET8</accession>
<dbReference type="InterPro" id="IPR056329">
    <property type="entry name" value="CON_HrpB"/>
</dbReference>
<dbReference type="InterPro" id="IPR049614">
    <property type="entry name" value="HrpB_DEXH"/>
</dbReference>
<dbReference type="RefSeq" id="WP_285391958.1">
    <property type="nucleotide sequence ID" value="NZ_JASSVS010000009.1"/>
</dbReference>
<evidence type="ECO:0000313" key="9">
    <source>
        <dbReference type="Proteomes" id="UP001227964"/>
    </source>
</evidence>
<dbReference type="PROSITE" id="PS51192">
    <property type="entry name" value="HELICASE_ATP_BIND_1"/>
    <property type="match status" value="1"/>
</dbReference>
<dbReference type="InterPro" id="IPR027417">
    <property type="entry name" value="P-loop_NTPase"/>
</dbReference>
<evidence type="ECO:0000256" key="3">
    <source>
        <dbReference type="ARBA" id="ARBA00022806"/>
    </source>
</evidence>